<keyword evidence="1" id="KW-0808">Transferase</keyword>
<reference evidence="5" key="1">
    <citation type="submission" date="2022-05" db="EMBL/GenBank/DDBJ databases">
        <authorList>
            <person name="Pankratov T."/>
        </authorList>
    </citation>
    <scope>NUCLEOTIDE SEQUENCE</scope>
    <source>
        <strain evidence="5">BP6-180914</strain>
    </source>
</reference>
<comment type="caution">
    <text evidence="5">The sequence shown here is derived from an EMBL/GenBank/DDBJ whole genome shotgun (WGS) entry which is preliminary data.</text>
</comment>
<evidence type="ECO:0000256" key="3">
    <source>
        <dbReference type="SAM" id="MobiDB-lite"/>
    </source>
</evidence>
<dbReference type="PANTHER" id="PTHR10584">
    <property type="entry name" value="SUGAR KINASE"/>
    <property type="match status" value="1"/>
</dbReference>
<dbReference type="PROSITE" id="PS00584">
    <property type="entry name" value="PFKB_KINASES_2"/>
    <property type="match status" value="1"/>
</dbReference>
<dbReference type="Proteomes" id="UP001165667">
    <property type="component" value="Unassembled WGS sequence"/>
</dbReference>
<dbReference type="PANTHER" id="PTHR10584:SF167">
    <property type="entry name" value="PFKB DOMAIN PROTEIN"/>
    <property type="match status" value="1"/>
</dbReference>
<evidence type="ECO:0000256" key="1">
    <source>
        <dbReference type="ARBA" id="ARBA00022679"/>
    </source>
</evidence>
<evidence type="ECO:0000313" key="5">
    <source>
        <dbReference type="EMBL" id="MCW6509940.1"/>
    </source>
</evidence>
<feature type="domain" description="Carbohydrate kinase PfkB" evidence="4">
    <location>
        <begin position="5"/>
        <end position="292"/>
    </location>
</feature>
<dbReference type="EMBL" id="JAMOIM010000012">
    <property type="protein sequence ID" value="MCW6509940.1"/>
    <property type="molecule type" value="Genomic_DNA"/>
</dbReference>
<accession>A0AA41Z415</accession>
<protein>
    <submittedName>
        <fullName evidence="5">Carbohydrate kinase family protein</fullName>
    </submittedName>
</protein>
<dbReference type="InterPro" id="IPR029056">
    <property type="entry name" value="Ribokinase-like"/>
</dbReference>
<feature type="region of interest" description="Disordered" evidence="3">
    <location>
        <begin position="290"/>
        <end position="309"/>
    </location>
</feature>
<evidence type="ECO:0000259" key="4">
    <source>
        <dbReference type="Pfam" id="PF00294"/>
    </source>
</evidence>
<dbReference type="PROSITE" id="PS00583">
    <property type="entry name" value="PFKB_KINASES_1"/>
    <property type="match status" value="1"/>
</dbReference>
<dbReference type="RefSeq" id="WP_282586310.1">
    <property type="nucleotide sequence ID" value="NZ_JAMOIM010000012.1"/>
</dbReference>
<dbReference type="InterPro" id="IPR011611">
    <property type="entry name" value="PfkB_dom"/>
</dbReference>
<organism evidence="5 6">
    <name type="scientific">Lichenifustis flavocetrariae</name>
    <dbReference type="NCBI Taxonomy" id="2949735"/>
    <lineage>
        <taxon>Bacteria</taxon>
        <taxon>Pseudomonadati</taxon>
        <taxon>Pseudomonadota</taxon>
        <taxon>Alphaproteobacteria</taxon>
        <taxon>Hyphomicrobiales</taxon>
        <taxon>Lichenihabitantaceae</taxon>
        <taxon>Lichenifustis</taxon>
    </lineage>
</organism>
<proteinExistence type="predicted"/>
<dbReference type="GO" id="GO:0016301">
    <property type="term" value="F:kinase activity"/>
    <property type="evidence" value="ECO:0007669"/>
    <property type="project" value="UniProtKB-KW"/>
</dbReference>
<dbReference type="Pfam" id="PF00294">
    <property type="entry name" value="PfkB"/>
    <property type="match status" value="1"/>
</dbReference>
<dbReference type="Gene3D" id="3.40.1190.20">
    <property type="match status" value="1"/>
</dbReference>
<gene>
    <name evidence="5" type="ORF">M8523_18125</name>
</gene>
<evidence type="ECO:0000256" key="2">
    <source>
        <dbReference type="ARBA" id="ARBA00022777"/>
    </source>
</evidence>
<dbReference type="AlphaFoldDB" id="A0AA41Z415"/>
<dbReference type="InterPro" id="IPR002173">
    <property type="entry name" value="Carboh/pur_kinase_PfkB_CS"/>
</dbReference>
<name>A0AA41Z415_9HYPH</name>
<keyword evidence="6" id="KW-1185">Reference proteome</keyword>
<evidence type="ECO:0000313" key="6">
    <source>
        <dbReference type="Proteomes" id="UP001165667"/>
    </source>
</evidence>
<dbReference type="SUPFAM" id="SSF53613">
    <property type="entry name" value="Ribokinase-like"/>
    <property type="match status" value="1"/>
</dbReference>
<sequence>MPGTIVVVGDVMTDIIVKPHGVPVPGSDQWASITPLPGGSAANQAVWLAAFGVPVLFAGRVGAADHEWQSETMRQAGVTPHLTADRDRATGMLVTMLALDGERSFFTDRGANDGLCRDDLPDSLLDDATLLHLSGYALVSPGPRAAVLELVATAKRRGIPVSVDPGSAGFLRQIGPEPFLRWTSGAAMCFPNADEAATLAVTDDHDEQMRCLSDIYGLLVVKRGAAGAEAANRHGDHWAAPAKPANVLDTTGAGDAFLAAFLASYVKGASIPICLSRGVEAGSKATEFYGGRPGNDAFPGAPPSQSAGR</sequence>
<keyword evidence="2 5" id="KW-0418">Kinase</keyword>